<keyword evidence="5" id="KW-1185">Reference proteome</keyword>
<keyword evidence="1" id="KW-0677">Repeat</keyword>
<evidence type="ECO:0000313" key="4">
    <source>
        <dbReference type="EMBL" id="PIK50379.1"/>
    </source>
</evidence>
<sequence>MMASFGEPRKFISLPDLYARYGESWYKHLVSDQADRAVLLNADKRDEIQKKTFTKWVNKHLQTSRQPPVVDLFTDLRDGKVLLSLLEALSGERLRRERGKLRIHCLQNVRNALEFLQRKKIRLVNIQCEDIVDGNPKLILGLIWIIILHFQISDVIVDSDSRSHSSSRGQTIHQAQDNLKVWAQRMTAGYPGVNIRDFSRSWRMA</sequence>
<dbReference type="InterPro" id="IPR001715">
    <property type="entry name" value="CH_dom"/>
</dbReference>
<keyword evidence="2" id="KW-0009">Actin-binding</keyword>
<dbReference type="STRING" id="307972.A0A2G8KQV4"/>
<reference evidence="4 5" key="1">
    <citation type="journal article" date="2017" name="PLoS Biol.">
        <title>The sea cucumber genome provides insights into morphological evolution and visceral regeneration.</title>
        <authorList>
            <person name="Zhang X."/>
            <person name="Sun L."/>
            <person name="Yuan J."/>
            <person name="Sun Y."/>
            <person name="Gao Y."/>
            <person name="Zhang L."/>
            <person name="Li S."/>
            <person name="Dai H."/>
            <person name="Hamel J.F."/>
            <person name="Liu C."/>
            <person name="Yu Y."/>
            <person name="Liu S."/>
            <person name="Lin W."/>
            <person name="Guo K."/>
            <person name="Jin S."/>
            <person name="Xu P."/>
            <person name="Storey K.B."/>
            <person name="Huan P."/>
            <person name="Zhang T."/>
            <person name="Zhou Y."/>
            <person name="Zhang J."/>
            <person name="Lin C."/>
            <person name="Li X."/>
            <person name="Xing L."/>
            <person name="Huo D."/>
            <person name="Sun M."/>
            <person name="Wang L."/>
            <person name="Mercier A."/>
            <person name="Li F."/>
            <person name="Yang H."/>
            <person name="Xiang J."/>
        </authorList>
    </citation>
    <scope>NUCLEOTIDE SEQUENCE [LARGE SCALE GENOMIC DNA]</scope>
    <source>
        <strain evidence="4">Shaxun</strain>
        <tissue evidence="4">Muscle</tissue>
    </source>
</reference>
<organism evidence="4 5">
    <name type="scientific">Stichopus japonicus</name>
    <name type="common">Sea cucumber</name>
    <dbReference type="NCBI Taxonomy" id="307972"/>
    <lineage>
        <taxon>Eukaryota</taxon>
        <taxon>Metazoa</taxon>
        <taxon>Echinodermata</taxon>
        <taxon>Eleutherozoa</taxon>
        <taxon>Echinozoa</taxon>
        <taxon>Holothuroidea</taxon>
        <taxon>Aspidochirotacea</taxon>
        <taxon>Aspidochirotida</taxon>
        <taxon>Stichopodidae</taxon>
        <taxon>Apostichopus</taxon>
    </lineage>
</organism>
<proteinExistence type="predicted"/>
<dbReference type="AlphaFoldDB" id="A0A2G8KQV4"/>
<dbReference type="OrthoDB" id="18740at2759"/>
<dbReference type="GO" id="GO:0003779">
    <property type="term" value="F:actin binding"/>
    <property type="evidence" value="ECO:0007669"/>
    <property type="project" value="UniProtKB-KW"/>
</dbReference>
<name>A0A2G8KQV4_STIJA</name>
<dbReference type="Gene3D" id="1.10.418.10">
    <property type="entry name" value="Calponin-like domain"/>
    <property type="match status" value="2"/>
</dbReference>
<accession>A0A2G8KQV4</accession>
<protein>
    <submittedName>
        <fullName evidence="4">Putative plectin-like</fullName>
    </submittedName>
</protein>
<dbReference type="FunFam" id="1.10.418.10:FF:000048">
    <property type="entry name" value="Short stop, isoform B"/>
    <property type="match status" value="1"/>
</dbReference>
<feature type="domain" description="Calponin-homology (CH)" evidence="3">
    <location>
        <begin position="47"/>
        <end position="151"/>
    </location>
</feature>
<dbReference type="InterPro" id="IPR036872">
    <property type="entry name" value="CH_dom_sf"/>
</dbReference>
<dbReference type="SUPFAM" id="SSF47576">
    <property type="entry name" value="Calponin-homology domain, CH-domain"/>
    <property type="match status" value="1"/>
</dbReference>
<evidence type="ECO:0000313" key="5">
    <source>
        <dbReference type="Proteomes" id="UP000230750"/>
    </source>
</evidence>
<dbReference type="Pfam" id="PF00307">
    <property type="entry name" value="CH"/>
    <property type="match status" value="1"/>
</dbReference>
<dbReference type="PROSITE" id="PS00019">
    <property type="entry name" value="ACTININ_1"/>
    <property type="match status" value="1"/>
</dbReference>
<evidence type="ECO:0000259" key="3">
    <source>
        <dbReference type="PROSITE" id="PS50021"/>
    </source>
</evidence>
<comment type="caution">
    <text evidence="4">The sequence shown here is derived from an EMBL/GenBank/DDBJ whole genome shotgun (WGS) entry which is preliminary data.</text>
</comment>
<dbReference type="EMBL" id="MRZV01000421">
    <property type="protein sequence ID" value="PIK50379.1"/>
    <property type="molecule type" value="Genomic_DNA"/>
</dbReference>
<dbReference type="SMART" id="SM00033">
    <property type="entry name" value="CH"/>
    <property type="match status" value="1"/>
</dbReference>
<gene>
    <name evidence="4" type="ORF">BSL78_12745</name>
</gene>
<evidence type="ECO:0000256" key="2">
    <source>
        <dbReference type="ARBA" id="ARBA00023203"/>
    </source>
</evidence>
<dbReference type="PANTHER" id="PTHR11915">
    <property type="entry name" value="SPECTRIN/FILAMIN RELATED CYTOSKELETAL PROTEIN"/>
    <property type="match status" value="1"/>
</dbReference>
<dbReference type="InterPro" id="IPR001589">
    <property type="entry name" value="Actinin_actin-bd_CS"/>
</dbReference>
<dbReference type="Proteomes" id="UP000230750">
    <property type="component" value="Unassembled WGS sequence"/>
</dbReference>
<dbReference type="PROSITE" id="PS50021">
    <property type="entry name" value="CH"/>
    <property type="match status" value="1"/>
</dbReference>
<evidence type="ECO:0000256" key="1">
    <source>
        <dbReference type="ARBA" id="ARBA00022737"/>
    </source>
</evidence>